<comment type="caution">
    <text evidence="3">The sequence shown here is derived from an EMBL/GenBank/DDBJ whole genome shotgun (WGS) entry which is preliminary data.</text>
</comment>
<dbReference type="SUPFAM" id="SSF53850">
    <property type="entry name" value="Periplasmic binding protein-like II"/>
    <property type="match status" value="1"/>
</dbReference>
<evidence type="ECO:0000256" key="1">
    <source>
        <dbReference type="SAM" id="MobiDB-lite"/>
    </source>
</evidence>
<evidence type="ECO:0000256" key="2">
    <source>
        <dbReference type="SAM" id="SignalP"/>
    </source>
</evidence>
<feature type="signal peptide" evidence="2">
    <location>
        <begin position="1"/>
        <end position="24"/>
    </location>
</feature>
<gene>
    <name evidence="3" type="ORF">DFJ67_4450</name>
</gene>
<dbReference type="AlphaFoldDB" id="A0A3D9ZPM4"/>
<dbReference type="OrthoDB" id="2515046at2"/>
<sequence length="439" mass="47008">MTHRLSRRSLATVVATTTAALALAACSTSGGSSTDKGAGEGPVPEPTSPVTISFASWVGAEPDMKTLVDKFQTAHPNIKIELQNIPSEEANEKLTAQVAGGNPPDVAFIDASTTAQFASRKALVNLDNYIKRSEVVKADAYVPAFKTFVTYENSMYGLPFDGESTALFYRTDLFQAAGISAPPTTWPEYEEAARKLTNPAKRTYGNAMFASSPEAAYYWYPWLWQAGGKLLSDDGKQVLFNSAEAKSAAEFYVKMAQYAPKDYLNSNSYDGRQAFANGQVGMYVAGSWFAGTLGDEFPQIDGKWSVAPLPKGSAGCGTTIAGDALVMFSQGKKADAAWKFIEFLSQPDNVAQWTYKSKAGTTLPPISSLLDSPDLVATKPILKGFAEAMPCGVSNVVANPDWPKIEEAINAELAKAIYGEQTAAQALDNAAAEAEKIIR</sequence>
<feature type="chain" id="PRO_5017747987" evidence="2">
    <location>
        <begin position="25"/>
        <end position="439"/>
    </location>
</feature>
<organism evidence="3 4">
    <name type="scientific">Asanoa ferruginea</name>
    <dbReference type="NCBI Taxonomy" id="53367"/>
    <lineage>
        <taxon>Bacteria</taxon>
        <taxon>Bacillati</taxon>
        <taxon>Actinomycetota</taxon>
        <taxon>Actinomycetes</taxon>
        <taxon>Micromonosporales</taxon>
        <taxon>Micromonosporaceae</taxon>
        <taxon>Asanoa</taxon>
    </lineage>
</organism>
<keyword evidence="2" id="KW-0732">Signal</keyword>
<dbReference type="Proteomes" id="UP000256913">
    <property type="component" value="Unassembled WGS sequence"/>
</dbReference>
<dbReference type="EMBL" id="QUMQ01000001">
    <property type="protein sequence ID" value="REF98432.1"/>
    <property type="molecule type" value="Genomic_DNA"/>
</dbReference>
<dbReference type="PANTHER" id="PTHR43649">
    <property type="entry name" value="ARABINOSE-BINDING PROTEIN-RELATED"/>
    <property type="match status" value="1"/>
</dbReference>
<name>A0A3D9ZPM4_9ACTN</name>
<keyword evidence="4" id="KW-1185">Reference proteome</keyword>
<dbReference type="Pfam" id="PF01547">
    <property type="entry name" value="SBP_bac_1"/>
    <property type="match status" value="1"/>
</dbReference>
<dbReference type="InterPro" id="IPR050490">
    <property type="entry name" value="Bact_solute-bd_prot1"/>
</dbReference>
<dbReference type="CDD" id="cd13585">
    <property type="entry name" value="PBP2_TMBP_like"/>
    <property type="match status" value="1"/>
</dbReference>
<protein>
    <submittedName>
        <fullName evidence="3">Carbohydrate ABC transporter substrate-binding protein (CUT1 family)</fullName>
    </submittedName>
</protein>
<dbReference type="PANTHER" id="PTHR43649:SF12">
    <property type="entry name" value="DIACETYLCHITOBIOSE BINDING PROTEIN DASA"/>
    <property type="match status" value="1"/>
</dbReference>
<reference evidence="3 4" key="1">
    <citation type="submission" date="2018-08" db="EMBL/GenBank/DDBJ databases">
        <title>Sequencing the genomes of 1000 actinobacteria strains.</title>
        <authorList>
            <person name="Klenk H.-P."/>
        </authorList>
    </citation>
    <scope>NUCLEOTIDE SEQUENCE [LARGE SCALE GENOMIC DNA]</scope>
    <source>
        <strain evidence="3 4">DSM 44099</strain>
    </source>
</reference>
<accession>A0A3D9ZPM4</accession>
<evidence type="ECO:0000313" key="4">
    <source>
        <dbReference type="Proteomes" id="UP000256913"/>
    </source>
</evidence>
<feature type="region of interest" description="Disordered" evidence="1">
    <location>
        <begin position="28"/>
        <end position="48"/>
    </location>
</feature>
<dbReference type="RefSeq" id="WP_147315567.1">
    <property type="nucleotide sequence ID" value="NZ_BONB01000070.1"/>
</dbReference>
<dbReference type="InterPro" id="IPR006059">
    <property type="entry name" value="SBP"/>
</dbReference>
<evidence type="ECO:0000313" key="3">
    <source>
        <dbReference type="EMBL" id="REF98432.1"/>
    </source>
</evidence>
<dbReference type="PROSITE" id="PS51257">
    <property type="entry name" value="PROKAR_LIPOPROTEIN"/>
    <property type="match status" value="1"/>
</dbReference>
<proteinExistence type="predicted"/>
<dbReference type="Gene3D" id="3.40.190.10">
    <property type="entry name" value="Periplasmic binding protein-like II"/>
    <property type="match status" value="2"/>
</dbReference>